<dbReference type="GO" id="GO:0005524">
    <property type="term" value="F:ATP binding"/>
    <property type="evidence" value="ECO:0007669"/>
    <property type="project" value="UniProtKB-UniRule"/>
</dbReference>
<name>A0A7W9GEQ6_9ACTN</name>
<dbReference type="EC" id="2.7.11.1" evidence="1"/>
<evidence type="ECO:0000256" key="4">
    <source>
        <dbReference type="ARBA" id="ARBA00022741"/>
    </source>
</evidence>
<dbReference type="SUPFAM" id="SSF56112">
    <property type="entry name" value="Protein kinase-like (PK-like)"/>
    <property type="match status" value="1"/>
</dbReference>
<dbReference type="InterPro" id="IPR008271">
    <property type="entry name" value="Ser/Thr_kinase_AS"/>
</dbReference>
<sequence length="515" mass="55226">MIDNPPESLLSGRYRLIRALGRGGMGTVWLARDETLDREVAVKEVLLSPDIAAEERAELCERTVREAYAAARLSHPGIATVHDVFSEDGRPWIVMELLRGRTLQDSIRDDGPWAPRRAARLGADLLTALSVAHRQGIQHRDVKPGNVFLCDDGRAVLTDFGIARIDGQVTITQSGLLIGSPGFIAPERLRGERGGPLSDLWSLAATLYTAVEGTSPFHTASPLATLHRVLTEDPSPSAQAGPVLGPVLLRMLSREAADRPDPALAGRWLEAAASGVPAAVGRPRRPRPHLGRAVPVAAAVAGLAVVGTLAWYGVARDDAPDPPPPRHAAAPPPLTSSPPSKGRFTVPVDFCTLLTGAQVKQTAYGRELKRDHSDDGCAWTKRKVGLLVEPTKAQNKDYWEALPVEAHEEFLNKRTVNADGSDGGVWQWGAVGMQWPIGTTSTAAAPVAGVGEEAFQYDVSERKSGTMVRSNVVFRVSNMVVEVQYVDFDGTEAARVRSAALRAAKLTAAALSRRG</sequence>
<keyword evidence="2" id="KW-0723">Serine/threonine-protein kinase</keyword>
<dbReference type="Pfam" id="PF00069">
    <property type="entry name" value="Pkinase"/>
    <property type="match status" value="1"/>
</dbReference>
<feature type="binding site" evidence="7">
    <location>
        <position position="43"/>
    </location>
    <ligand>
        <name>ATP</name>
        <dbReference type="ChEBI" id="CHEBI:30616"/>
    </ligand>
</feature>
<evidence type="ECO:0000256" key="5">
    <source>
        <dbReference type="ARBA" id="ARBA00022777"/>
    </source>
</evidence>
<dbReference type="PROSITE" id="PS00108">
    <property type="entry name" value="PROTEIN_KINASE_ST"/>
    <property type="match status" value="1"/>
</dbReference>
<evidence type="ECO:0000259" key="9">
    <source>
        <dbReference type="PROSITE" id="PS50011"/>
    </source>
</evidence>
<feature type="domain" description="Protein kinase" evidence="9">
    <location>
        <begin position="14"/>
        <end position="269"/>
    </location>
</feature>
<dbReference type="InterPro" id="IPR017441">
    <property type="entry name" value="Protein_kinase_ATP_BS"/>
</dbReference>
<dbReference type="Proteomes" id="UP000579153">
    <property type="component" value="Unassembled WGS sequence"/>
</dbReference>
<dbReference type="PROSITE" id="PS50011">
    <property type="entry name" value="PROTEIN_KINASE_DOM"/>
    <property type="match status" value="1"/>
</dbReference>
<keyword evidence="11" id="KW-1185">Reference proteome</keyword>
<keyword evidence="3" id="KW-0808">Transferase</keyword>
<keyword evidence="6 7" id="KW-0067">ATP-binding</keyword>
<evidence type="ECO:0000256" key="3">
    <source>
        <dbReference type="ARBA" id="ARBA00022679"/>
    </source>
</evidence>
<evidence type="ECO:0000313" key="11">
    <source>
        <dbReference type="Proteomes" id="UP000579153"/>
    </source>
</evidence>
<evidence type="ECO:0000256" key="7">
    <source>
        <dbReference type="PROSITE-ProRule" id="PRU10141"/>
    </source>
</evidence>
<evidence type="ECO:0000313" key="10">
    <source>
        <dbReference type="EMBL" id="MBB5782356.1"/>
    </source>
</evidence>
<dbReference type="EMBL" id="JACHMB010000001">
    <property type="protein sequence ID" value="MBB5782356.1"/>
    <property type="molecule type" value="Genomic_DNA"/>
</dbReference>
<organism evidence="10 11">
    <name type="scientific">Nonomuraea jabiensis</name>
    <dbReference type="NCBI Taxonomy" id="882448"/>
    <lineage>
        <taxon>Bacteria</taxon>
        <taxon>Bacillati</taxon>
        <taxon>Actinomycetota</taxon>
        <taxon>Actinomycetes</taxon>
        <taxon>Streptosporangiales</taxon>
        <taxon>Streptosporangiaceae</taxon>
        <taxon>Nonomuraea</taxon>
    </lineage>
</organism>
<dbReference type="PROSITE" id="PS00107">
    <property type="entry name" value="PROTEIN_KINASE_ATP"/>
    <property type="match status" value="1"/>
</dbReference>
<dbReference type="InterPro" id="IPR000719">
    <property type="entry name" value="Prot_kinase_dom"/>
</dbReference>
<dbReference type="SMART" id="SM00220">
    <property type="entry name" value="S_TKc"/>
    <property type="match status" value="1"/>
</dbReference>
<dbReference type="PANTHER" id="PTHR43289:SF6">
    <property type="entry name" value="SERINE_THREONINE-PROTEIN KINASE NEKL-3"/>
    <property type="match status" value="1"/>
</dbReference>
<feature type="compositionally biased region" description="Pro residues" evidence="8">
    <location>
        <begin position="321"/>
        <end position="336"/>
    </location>
</feature>
<dbReference type="Gene3D" id="3.30.200.20">
    <property type="entry name" value="Phosphorylase Kinase, domain 1"/>
    <property type="match status" value="1"/>
</dbReference>
<evidence type="ECO:0000256" key="2">
    <source>
        <dbReference type="ARBA" id="ARBA00022527"/>
    </source>
</evidence>
<dbReference type="Gene3D" id="1.10.510.10">
    <property type="entry name" value="Transferase(Phosphotransferase) domain 1"/>
    <property type="match status" value="1"/>
</dbReference>
<proteinExistence type="predicted"/>
<comment type="caution">
    <text evidence="10">The sequence shown here is derived from an EMBL/GenBank/DDBJ whole genome shotgun (WGS) entry which is preliminary data.</text>
</comment>
<protein>
    <recommendedName>
        <fullName evidence="1">non-specific serine/threonine protein kinase</fullName>
        <ecNumber evidence="1">2.7.11.1</ecNumber>
    </recommendedName>
</protein>
<evidence type="ECO:0000256" key="8">
    <source>
        <dbReference type="SAM" id="MobiDB-lite"/>
    </source>
</evidence>
<keyword evidence="4 7" id="KW-0547">Nucleotide-binding</keyword>
<evidence type="ECO:0000256" key="6">
    <source>
        <dbReference type="ARBA" id="ARBA00022840"/>
    </source>
</evidence>
<dbReference type="CDD" id="cd14014">
    <property type="entry name" value="STKc_PknB_like"/>
    <property type="match status" value="1"/>
</dbReference>
<accession>A0A7W9GEQ6</accession>
<dbReference type="GO" id="GO:0004674">
    <property type="term" value="F:protein serine/threonine kinase activity"/>
    <property type="evidence" value="ECO:0007669"/>
    <property type="project" value="UniProtKB-KW"/>
</dbReference>
<dbReference type="AlphaFoldDB" id="A0A7W9GEQ6"/>
<dbReference type="PANTHER" id="PTHR43289">
    <property type="entry name" value="MITOGEN-ACTIVATED PROTEIN KINASE KINASE KINASE 20-RELATED"/>
    <property type="match status" value="1"/>
</dbReference>
<evidence type="ECO:0000256" key="1">
    <source>
        <dbReference type="ARBA" id="ARBA00012513"/>
    </source>
</evidence>
<keyword evidence="5" id="KW-0418">Kinase</keyword>
<gene>
    <name evidence="10" type="ORF">HD596_009112</name>
</gene>
<reference evidence="10 11" key="1">
    <citation type="submission" date="2020-08" db="EMBL/GenBank/DDBJ databases">
        <title>Sequencing the genomes of 1000 actinobacteria strains.</title>
        <authorList>
            <person name="Klenk H.-P."/>
        </authorList>
    </citation>
    <scope>NUCLEOTIDE SEQUENCE [LARGE SCALE GENOMIC DNA]</scope>
    <source>
        <strain evidence="10 11">DSM 45507</strain>
    </source>
</reference>
<feature type="region of interest" description="Disordered" evidence="8">
    <location>
        <begin position="317"/>
        <end position="341"/>
    </location>
</feature>
<dbReference type="RefSeq" id="WP_185075466.1">
    <property type="nucleotide sequence ID" value="NZ_JACHMB010000001.1"/>
</dbReference>
<dbReference type="InterPro" id="IPR011009">
    <property type="entry name" value="Kinase-like_dom_sf"/>
</dbReference>